<comment type="subcellular location">
    <subcellularLocation>
        <location evidence="1">Nucleus</location>
    </subcellularLocation>
</comment>
<organism evidence="6 7">
    <name type="scientific">Heterodera trifolii</name>
    <dbReference type="NCBI Taxonomy" id="157864"/>
    <lineage>
        <taxon>Eukaryota</taxon>
        <taxon>Metazoa</taxon>
        <taxon>Ecdysozoa</taxon>
        <taxon>Nematoda</taxon>
        <taxon>Chromadorea</taxon>
        <taxon>Rhabditida</taxon>
        <taxon>Tylenchina</taxon>
        <taxon>Tylenchomorpha</taxon>
        <taxon>Tylenchoidea</taxon>
        <taxon>Heteroderidae</taxon>
        <taxon>Heteroderinae</taxon>
        <taxon>Heterodera</taxon>
    </lineage>
</organism>
<dbReference type="PANTHER" id="PTHR13340:SF2">
    <property type="entry name" value="GATA ZINC FINGER DOMAIN-CONTAINING PROTEIN 1"/>
    <property type="match status" value="1"/>
</dbReference>
<evidence type="ECO:0000313" key="7">
    <source>
        <dbReference type="Proteomes" id="UP001620626"/>
    </source>
</evidence>
<evidence type="ECO:0000256" key="2">
    <source>
        <dbReference type="ARBA" id="ARBA00022723"/>
    </source>
</evidence>
<keyword evidence="3" id="KW-0863">Zinc-finger</keyword>
<evidence type="ECO:0000256" key="4">
    <source>
        <dbReference type="ARBA" id="ARBA00022833"/>
    </source>
</evidence>
<sequence>MKINNLFLLPRSRKSERTKNHRKSPQNCSTNRRSFAPLNQLCRYSIGPSRIRTKEEIWDGFRRFRAGDIVRIMDEDEGKGYFAQTIAFITDDYVNQFAMVIWLLPKLNRNSFPKPFEFNADRFQHGFAEERPVPIKACEFISKCPPFPPYKRKWTPINQILAQKRSEITRRIEELKLK</sequence>
<dbReference type="InterPro" id="IPR039050">
    <property type="entry name" value="GATAD1"/>
</dbReference>
<dbReference type="AlphaFoldDB" id="A0ABD2HN18"/>
<name>A0ABD2HN18_9BILA</name>
<accession>A0ABD2HN18</accession>
<dbReference type="GO" id="GO:0005634">
    <property type="term" value="C:nucleus"/>
    <property type="evidence" value="ECO:0007669"/>
    <property type="project" value="UniProtKB-SubCell"/>
</dbReference>
<keyword evidence="2" id="KW-0479">Metal-binding</keyword>
<protein>
    <recommendedName>
        <fullName evidence="8">BAH domain-containing protein</fullName>
    </recommendedName>
</protein>
<evidence type="ECO:0008006" key="8">
    <source>
        <dbReference type="Google" id="ProtNLM"/>
    </source>
</evidence>
<evidence type="ECO:0000256" key="1">
    <source>
        <dbReference type="ARBA" id="ARBA00004123"/>
    </source>
</evidence>
<keyword evidence="7" id="KW-1185">Reference proteome</keyword>
<reference evidence="6 7" key="1">
    <citation type="submission" date="2024-10" db="EMBL/GenBank/DDBJ databases">
        <authorList>
            <person name="Kim D."/>
        </authorList>
    </citation>
    <scope>NUCLEOTIDE SEQUENCE [LARGE SCALE GENOMIC DNA]</scope>
    <source>
        <strain evidence="6">BH-2024</strain>
    </source>
</reference>
<evidence type="ECO:0000256" key="3">
    <source>
        <dbReference type="ARBA" id="ARBA00022771"/>
    </source>
</evidence>
<evidence type="ECO:0000313" key="6">
    <source>
        <dbReference type="EMBL" id="KAL3068119.1"/>
    </source>
</evidence>
<dbReference type="PANTHER" id="PTHR13340">
    <property type="entry name" value="GATA ZINC FINGER DOMAIN-CONTAINING"/>
    <property type="match status" value="1"/>
</dbReference>
<keyword evidence="5" id="KW-0539">Nucleus</keyword>
<proteinExistence type="predicted"/>
<dbReference type="GO" id="GO:0008270">
    <property type="term" value="F:zinc ion binding"/>
    <property type="evidence" value="ECO:0007669"/>
    <property type="project" value="UniProtKB-KW"/>
</dbReference>
<comment type="caution">
    <text evidence="6">The sequence shown here is derived from an EMBL/GenBank/DDBJ whole genome shotgun (WGS) entry which is preliminary data.</text>
</comment>
<dbReference type="EMBL" id="JBICBT010001409">
    <property type="protein sequence ID" value="KAL3068119.1"/>
    <property type="molecule type" value="Genomic_DNA"/>
</dbReference>
<evidence type="ECO:0000256" key="5">
    <source>
        <dbReference type="ARBA" id="ARBA00023242"/>
    </source>
</evidence>
<keyword evidence="4" id="KW-0862">Zinc</keyword>
<gene>
    <name evidence="6" type="ORF">niasHT_038109</name>
</gene>
<dbReference type="Proteomes" id="UP001620626">
    <property type="component" value="Unassembled WGS sequence"/>
</dbReference>